<dbReference type="GO" id="GO:0006694">
    <property type="term" value="P:steroid biosynthetic process"/>
    <property type="evidence" value="ECO:0007669"/>
    <property type="project" value="InterPro"/>
</dbReference>
<dbReference type="HOGENOM" id="CLU_1074081_0_0_1"/>
<keyword evidence="3" id="KW-1185">Reference proteome</keyword>
<accession>A0A0C3NHU6</accession>
<evidence type="ECO:0000259" key="1">
    <source>
        <dbReference type="Pfam" id="PF01073"/>
    </source>
</evidence>
<gene>
    <name evidence="2" type="ORF">M404DRAFT_29292</name>
</gene>
<feature type="domain" description="3-beta hydroxysteroid dehydrogenase/isomerase" evidence="1">
    <location>
        <begin position="31"/>
        <end position="135"/>
    </location>
</feature>
<evidence type="ECO:0000313" key="2">
    <source>
        <dbReference type="EMBL" id="KIO00590.1"/>
    </source>
</evidence>
<proteinExistence type="predicted"/>
<dbReference type="AlphaFoldDB" id="A0A0C3NHU6"/>
<dbReference type="Proteomes" id="UP000054217">
    <property type="component" value="Unassembled WGS sequence"/>
</dbReference>
<dbReference type="InParanoid" id="A0A0C3NHU6"/>
<dbReference type="Pfam" id="PF01073">
    <property type="entry name" value="3Beta_HSD"/>
    <property type="match status" value="1"/>
</dbReference>
<dbReference type="InterPro" id="IPR002225">
    <property type="entry name" value="3Beta_OHSteriod_DH/Estase"/>
</dbReference>
<sequence length="259" mass="29464">MPAVRRSRSGQPATASVQDEDTYLTVDRSEFIGRRVIEQLAKGDDVSMLDIVQRHREVPFYLGDIEAEERDVLDILRRLGVTYVIQTTLLQQGTKEPSVYARANVEVTRTIIDAAVAAGVRRLVYTSSAEKSFDAYNDAQETFGSRDSQVISDNNNLFDYTYVGNVVRVRLSAGDRLVPPPSYSPTTSSPEVQGACERLREATRTQIITERWSFEATESSRRRRNIEDSCAELTSSSFHFGFKTSYLHLRYSRRNRFLR</sequence>
<reference evidence="3" key="2">
    <citation type="submission" date="2015-01" db="EMBL/GenBank/DDBJ databases">
        <title>Evolutionary Origins and Diversification of the Mycorrhizal Mutualists.</title>
        <authorList>
            <consortium name="DOE Joint Genome Institute"/>
            <consortium name="Mycorrhizal Genomics Consortium"/>
            <person name="Kohler A."/>
            <person name="Kuo A."/>
            <person name="Nagy L.G."/>
            <person name="Floudas D."/>
            <person name="Copeland A."/>
            <person name="Barry K.W."/>
            <person name="Cichocki N."/>
            <person name="Veneault-Fourrey C."/>
            <person name="LaButti K."/>
            <person name="Lindquist E.A."/>
            <person name="Lipzen A."/>
            <person name="Lundell T."/>
            <person name="Morin E."/>
            <person name="Murat C."/>
            <person name="Riley R."/>
            <person name="Ohm R."/>
            <person name="Sun H."/>
            <person name="Tunlid A."/>
            <person name="Henrissat B."/>
            <person name="Grigoriev I.V."/>
            <person name="Hibbett D.S."/>
            <person name="Martin F."/>
        </authorList>
    </citation>
    <scope>NUCLEOTIDE SEQUENCE [LARGE SCALE GENOMIC DNA]</scope>
    <source>
        <strain evidence="3">Marx 270</strain>
    </source>
</reference>
<dbReference type="InterPro" id="IPR036291">
    <property type="entry name" value="NAD(P)-bd_dom_sf"/>
</dbReference>
<dbReference type="STRING" id="870435.A0A0C3NHU6"/>
<dbReference type="EMBL" id="KN831994">
    <property type="protein sequence ID" value="KIO00590.1"/>
    <property type="molecule type" value="Genomic_DNA"/>
</dbReference>
<protein>
    <recommendedName>
        <fullName evidence="1">3-beta hydroxysteroid dehydrogenase/isomerase domain-containing protein</fullName>
    </recommendedName>
</protein>
<reference evidence="2 3" key="1">
    <citation type="submission" date="2014-04" db="EMBL/GenBank/DDBJ databases">
        <authorList>
            <consortium name="DOE Joint Genome Institute"/>
            <person name="Kuo A."/>
            <person name="Kohler A."/>
            <person name="Costa M.D."/>
            <person name="Nagy L.G."/>
            <person name="Floudas D."/>
            <person name="Copeland A."/>
            <person name="Barry K.W."/>
            <person name="Cichocki N."/>
            <person name="Veneault-Fourrey C."/>
            <person name="LaButti K."/>
            <person name="Lindquist E.A."/>
            <person name="Lipzen A."/>
            <person name="Lundell T."/>
            <person name="Morin E."/>
            <person name="Murat C."/>
            <person name="Sun H."/>
            <person name="Tunlid A."/>
            <person name="Henrissat B."/>
            <person name="Grigoriev I.V."/>
            <person name="Hibbett D.S."/>
            <person name="Martin F."/>
            <person name="Nordberg H.P."/>
            <person name="Cantor M.N."/>
            <person name="Hua S.X."/>
        </authorList>
    </citation>
    <scope>NUCLEOTIDE SEQUENCE [LARGE SCALE GENOMIC DNA]</scope>
    <source>
        <strain evidence="2 3">Marx 270</strain>
    </source>
</reference>
<dbReference type="OrthoDB" id="2712732at2759"/>
<dbReference type="SUPFAM" id="SSF51735">
    <property type="entry name" value="NAD(P)-binding Rossmann-fold domains"/>
    <property type="match status" value="1"/>
</dbReference>
<name>A0A0C3NHU6_PISTI</name>
<evidence type="ECO:0000313" key="3">
    <source>
        <dbReference type="Proteomes" id="UP000054217"/>
    </source>
</evidence>
<dbReference type="Gene3D" id="3.40.50.720">
    <property type="entry name" value="NAD(P)-binding Rossmann-like Domain"/>
    <property type="match status" value="1"/>
</dbReference>
<organism evidence="2 3">
    <name type="scientific">Pisolithus tinctorius Marx 270</name>
    <dbReference type="NCBI Taxonomy" id="870435"/>
    <lineage>
        <taxon>Eukaryota</taxon>
        <taxon>Fungi</taxon>
        <taxon>Dikarya</taxon>
        <taxon>Basidiomycota</taxon>
        <taxon>Agaricomycotina</taxon>
        <taxon>Agaricomycetes</taxon>
        <taxon>Agaricomycetidae</taxon>
        <taxon>Boletales</taxon>
        <taxon>Sclerodermatineae</taxon>
        <taxon>Pisolithaceae</taxon>
        <taxon>Pisolithus</taxon>
    </lineage>
</organism>
<dbReference type="GO" id="GO:0016616">
    <property type="term" value="F:oxidoreductase activity, acting on the CH-OH group of donors, NAD or NADP as acceptor"/>
    <property type="evidence" value="ECO:0007669"/>
    <property type="project" value="InterPro"/>
</dbReference>